<gene>
    <name evidence="2" type="ORF">Rsub_11794</name>
</gene>
<evidence type="ECO:0000313" key="3">
    <source>
        <dbReference type="Proteomes" id="UP000247498"/>
    </source>
</evidence>
<feature type="compositionally biased region" description="Low complexity" evidence="1">
    <location>
        <begin position="49"/>
        <end position="59"/>
    </location>
</feature>
<sequence length="101" mass="10023">INAAIEDVLLEAACEEDDGLDFAAFAALARVPSEDLDLDHYDARLPRGPSAAAAAAPAAAPVPVPVPARAGGGEEGLRRGSAMGEGLGAFAGLETVPEADG</sequence>
<evidence type="ECO:0000256" key="1">
    <source>
        <dbReference type="SAM" id="MobiDB-lite"/>
    </source>
</evidence>
<organism evidence="2 3">
    <name type="scientific">Raphidocelis subcapitata</name>
    <dbReference type="NCBI Taxonomy" id="307507"/>
    <lineage>
        <taxon>Eukaryota</taxon>
        <taxon>Viridiplantae</taxon>
        <taxon>Chlorophyta</taxon>
        <taxon>core chlorophytes</taxon>
        <taxon>Chlorophyceae</taxon>
        <taxon>CS clade</taxon>
        <taxon>Sphaeropleales</taxon>
        <taxon>Selenastraceae</taxon>
        <taxon>Raphidocelis</taxon>
    </lineage>
</organism>
<dbReference type="EMBL" id="BDRX01000151">
    <property type="protein sequence ID" value="GBF99269.1"/>
    <property type="molecule type" value="Genomic_DNA"/>
</dbReference>
<keyword evidence="3" id="KW-1185">Reference proteome</keyword>
<protein>
    <submittedName>
        <fullName evidence="2">Uncharacterized protein</fullName>
    </submittedName>
</protein>
<feature type="region of interest" description="Disordered" evidence="1">
    <location>
        <begin position="49"/>
        <end position="82"/>
    </location>
</feature>
<dbReference type="InParanoid" id="A0A2V0PI79"/>
<name>A0A2V0PI79_9CHLO</name>
<proteinExistence type="predicted"/>
<accession>A0A2V0PI79</accession>
<dbReference type="AlphaFoldDB" id="A0A2V0PI79"/>
<feature type="non-terminal residue" evidence="2">
    <location>
        <position position="1"/>
    </location>
</feature>
<evidence type="ECO:0000313" key="2">
    <source>
        <dbReference type="EMBL" id="GBF99269.1"/>
    </source>
</evidence>
<dbReference type="Proteomes" id="UP000247498">
    <property type="component" value="Unassembled WGS sequence"/>
</dbReference>
<comment type="caution">
    <text evidence="2">The sequence shown here is derived from an EMBL/GenBank/DDBJ whole genome shotgun (WGS) entry which is preliminary data.</text>
</comment>
<reference evidence="2 3" key="1">
    <citation type="journal article" date="2018" name="Sci. Rep.">
        <title>Raphidocelis subcapitata (=Pseudokirchneriella subcapitata) provides an insight into genome evolution and environmental adaptations in the Sphaeropleales.</title>
        <authorList>
            <person name="Suzuki S."/>
            <person name="Yamaguchi H."/>
            <person name="Nakajima N."/>
            <person name="Kawachi M."/>
        </authorList>
    </citation>
    <scope>NUCLEOTIDE SEQUENCE [LARGE SCALE GENOMIC DNA]</scope>
    <source>
        <strain evidence="2 3">NIES-35</strain>
    </source>
</reference>